<keyword evidence="6 9" id="KW-0119">Carbohydrate metabolism</keyword>
<dbReference type="InterPro" id="IPR005084">
    <property type="entry name" value="CBM6"/>
</dbReference>
<dbReference type="EMBL" id="PGEX01000001">
    <property type="protein sequence ID" value="PJJ40382.1"/>
    <property type="molecule type" value="Genomic_DNA"/>
</dbReference>
<evidence type="ECO:0000256" key="2">
    <source>
        <dbReference type="ARBA" id="ARBA00007495"/>
    </source>
</evidence>
<dbReference type="PROSITE" id="PS51175">
    <property type="entry name" value="CBM6"/>
    <property type="match status" value="1"/>
</dbReference>
<dbReference type="Pfam" id="PF00331">
    <property type="entry name" value="Glyco_hydro_10"/>
    <property type="match status" value="1"/>
</dbReference>
<keyword evidence="14" id="KW-1185">Reference proteome</keyword>
<dbReference type="Proteomes" id="UP000231134">
    <property type="component" value="Unassembled WGS sequence"/>
</dbReference>
<dbReference type="Gene3D" id="3.20.20.80">
    <property type="entry name" value="Glycosidases"/>
    <property type="match status" value="1"/>
</dbReference>
<dbReference type="PRINTS" id="PR00134">
    <property type="entry name" value="GLHYDRLASE10"/>
</dbReference>
<feature type="domain" description="CBM6" evidence="11">
    <location>
        <begin position="406"/>
        <end position="534"/>
    </location>
</feature>
<evidence type="ECO:0000256" key="5">
    <source>
        <dbReference type="ARBA" id="ARBA00022801"/>
    </source>
</evidence>
<reference evidence="13 14" key="1">
    <citation type="submission" date="2017-11" db="EMBL/GenBank/DDBJ databases">
        <title>Animal gut microbial communities from fecal samples from Wisconsin, USA.</title>
        <authorList>
            <person name="Neumann A."/>
        </authorList>
    </citation>
    <scope>NUCLEOTIDE SEQUENCE [LARGE SCALE GENOMIC DNA]</scope>
    <source>
        <strain evidence="13 14">UWS3</strain>
    </source>
</reference>
<dbReference type="Pfam" id="PF03422">
    <property type="entry name" value="CBM_6"/>
    <property type="match status" value="1"/>
</dbReference>
<evidence type="ECO:0000256" key="6">
    <source>
        <dbReference type="ARBA" id="ARBA00023277"/>
    </source>
</evidence>
<dbReference type="PANTHER" id="PTHR31490:SF88">
    <property type="entry name" value="BETA-XYLANASE"/>
    <property type="match status" value="1"/>
</dbReference>
<feature type="domain" description="GH10" evidence="12">
    <location>
        <begin position="18"/>
        <end position="353"/>
    </location>
</feature>
<dbReference type="SMART" id="SM00606">
    <property type="entry name" value="CBD_IV"/>
    <property type="match status" value="1"/>
</dbReference>
<dbReference type="InterPro" id="IPR001000">
    <property type="entry name" value="GH10_dom"/>
</dbReference>
<evidence type="ECO:0000259" key="12">
    <source>
        <dbReference type="PROSITE" id="PS51760"/>
    </source>
</evidence>
<keyword evidence="4 10" id="KW-0732">Signal</keyword>
<dbReference type="EC" id="3.2.1.8" evidence="9"/>
<comment type="caution">
    <text evidence="13">The sequence shown here is derived from an EMBL/GenBank/DDBJ whole genome shotgun (WGS) entry which is preliminary data.</text>
</comment>
<protein>
    <recommendedName>
        <fullName evidence="9">Beta-xylanase</fullName>
        <ecNumber evidence="9">3.2.1.8</ecNumber>
    </recommendedName>
</protein>
<evidence type="ECO:0000259" key="11">
    <source>
        <dbReference type="PROSITE" id="PS51175"/>
    </source>
</evidence>
<evidence type="ECO:0000256" key="8">
    <source>
        <dbReference type="ARBA" id="ARBA00023326"/>
    </source>
</evidence>
<evidence type="ECO:0000256" key="4">
    <source>
        <dbReference type="ARBA" id="ARBA00022729"/>
    </source>
</evidence>
<dbReference type="GO" id="GO:0045493">
    <property type="term" value="P:xylan catabolic process"/>
    <property type="evidence" value="ECO:0007669"/>
    <property type="project" value="UniProtKB-KW"/>
</dbReference>
<dbReference type="GO" id="GO:0031176">
    <property type="term" value="F:endo-1,4-beta-xylanase activity"/>
    <property type="evidence" value="ECO:0007669"/>
    <property type="project" value="UniProtKB-EC"/>
</dbReference>
<evidence type="ECO:0000313" key="14">
    <source>
        <dbReference type="Proteomes" id="UP000231134"/>
    </source>
</evidence>
<feature type="chain" id="PRO_5014812333" description="Beta-xylanase" evidence="10">
    <location>
        <begin position="22"/>
        <end position="621"/>
    </location>
</feature>
<comment type="similarity">
    <text evidence="2 9">Belongs to the glycosyl hydrolase 10 (cellulase F) family.</text>
</comment>
<name>A0A2M9A3T6_9BACT</name>
<dbReference type="InterPro" id="IPR017853">
    <property type="entry name" value="GH"/>
</dbReference>
<accession>A0A2M9A3T6</accession>
<evidence type="ECO:0000256" key="7">
    <source>
        <dbReference type="ARBA" id="ARBA00023295"/>
    </source>
</evidence>
<dbReference type="RefSeq" id="WP_100424474.1">
    <property type="nucleotide sequence ID" value="NZ_PGEX01000001.1"/>
</dbReference>
<dbReference type="SMART" id="SM00633">
    <property type="entry name" value="Glyco_10"/>
    <property type="match status" value="1"/>
</dbReference>
<dbReference type="InterPro" id="IPR006584">
    <property type="entry name" value="Cellulose-bd_IV"/>
</dbReference>
<evidence type="ECO:0000256" key="9">
    <source>
        <dbReference type="RuleBase" id="RU361174"/>
    </source>
</evidence>
<evidence type="ECO:0000256" key="1">
    <source>
        <dbReference type="ARBA" id="ARBA00000681"/>
    </source>
</evidence>
<comment type="catalytic activity">
    <reaction evidence="1 9">
        <text>Endohydrolysis of (1-&gt;4)-beta-D-xylosidic linkages in xylans.</text>
        <dbReference type="EC" id="3.2.1.8"/>
    </reaction>
</comment>
<keyword evidence="8 9" id="KW-0624">Polysaccharide degradation</keyword>
<dbReference type="GO" id="GO:0030246">
    <property type="term" value="F:carbohydrate binding"/>
    <property type="evidence" value="ECO:0007669"/>
    <property type="project" value="InterPro"/>
</dbReference>
<dbReference type="SUPFAM" id="SSF51445">
    <property type="entry name" value="(Trans)glycosidases"/>
    <property type="match status" value="1"/>
</dbReference>
<gene>
    <name evidence="13" type="ORF">BGX16_0302</name>
</gene>
<dbReference type="InterPro" id="IPR044846">
    <property type="entry name" value="GH10"/>
</dbReference>
<proteinExistence type="inferred from homology"/>
<dbReference type="Gene3D" id="2.60.120.260">
    <property type="entry name" value="Galactose-binding domain-like"/>
    <property type="match status" value="1"/>
</dbReference>
<feature type="signal peptide" evidence="10">
    <location>
        <begin position="1"/>
        <end position="21"/>
    </location>
</feature>
<evidence type="ECO:0000256" key="10">
    <source>
        <dbReference type="SAM" id="SignalP"/>
    </source>
</evidence>
<keyword evidence="7 9" id="KW-0326">Glycosidase</keyword>
<sequence length="621" mass="68552">MKKAFLSSVALLASLTATATAAPLAEGGAKFVGNITTSGQIRNDMGTYWNQITPENGCKWGSVHSLSNGNTGTSKFAWDNYDKCESAYKWAKEEPGKRHFKFHALVWGSQYPNFLCKKKNPSITIEKTKQYITEWFDAVAEKFPDLEYIDVVNEAIWDGNNYHSGYGKPAAGAEGNSTDDTECGGSYIIEALGGDDVVNGKHQYNFITTAFKMARERWPKAVLIYNDYNTLTWQINEGIELIQTIIKNGAPVDAYGQQAHDCKGMSKTDFESKMTRIHKETGLPLLISEYDISEADDAKQKNDYANHIPFMWETEWVAGITIWGYINGATWVSNTGLIDNGRDRASMTWLKEYFATNLDKGKNTTGLGGGVLIDPVPQTAYKTHTIPGKIESEDFDVPGIGTGNAGYYDTDSENHGDSYYRSGESVDLYAKATGVVVGYNVEGEWLDYTVNVQETGDYTLFAAVAAASEGSSLLFQVDGVDLTDTISVPAATEGEENYEDYNKVSANVTLTAGTHIIKMKVIRSWFDIDYFTLVKGKDATDPEPITNESTSVFSNNLNYDAQKLQDYYVLNSLGMRIGTISAYGFSAAADMLQSSNQLKQSGVYYLRNRTTGVSKSVRISR</sequence>
<dbReference type="SUPFAM" id="SSF49785">
    <property type="entry name" value="Galactose-binding domain-like"/>
    <property type="match status" value="1"/>
</dbReference>
<dbReference type="CDD" id="cd04080">
    <property type="entry name" value="CBM6_cellulase-like"/>
    <property type="match status" value="1"/>
</dbReference>
<dbReference type="InterPro" id="IPR008979">
    <property type="entry name" value="Galactose-bd-like_sf"/>
</dbReference>
<dbReference type="PROSITE" id="PS51760">
    <property type="entry name" value="GH10_2"/>
    <property type="match status" value="1"/>
</dbReference>
<keyword evidence="3 13" id="KW-0858">Xylan degradation</keyword>
<keyword evidence="5 9" id="KW-0378">Hydrolase</keyword>
<dbReference type="PANTHER" id="PTHR31490">
    <property type="entry name" value="GLYCOSYL HYDROLASE"/>
    <property type="match status" value="1"/>
</dbReference>
<evidence type="ECO:0000256" key="3">
    <source>
        <dbReference type="ARBA" id="ARBA00022651"/>
    </source>
</evidence>
<dbReference type="OrthoDB" id="9809277at2"/>
<dbReference type="AlphaFoldDB" id="A0A2M9A3T6"/>
<organism evidence="13 14">
    <name type="scientific">Hallerella succinigenes</name>
    <dbReference type="NCBI Taxonomy" id="1896222"/>
    <lineage>
        <taxon>Bacteria</taxon>
        <taxon>Pseudomonadati</taxon>
        <taxon>Fibrobacterota</taxon>
        <taxon>Fibrobacteria</taxon>
        <taxon>Fibrobacterales</taxon>
        <taxon>Fibrobacteraceae</taxon>
        <taxon>Hallerella</taxon>
    </lineage>
</organism>
<evidence type="ECO:0000313" key="13">
    <source>
        <dbReference type="EMBL" id="PJJ40382.1"/>
    </source>
</evidence>